<dbReference type="PROSITE" id="PS51257">
    <property type="entry name" value="PROKAR_LIPOPROTEIN"/>
    <property type="match status" value="1"/>
</dbReference>
<reference evidence="3 4" key="1">
    <citation type="submission" date="2017-11" db="EMBL/GenBank/DDBJ databases">
        <title>Rhodohalobacter 15182 sp. nov., isolated from a salt lake.</title>
        <authorList>
            <person name="Han S."/>
        </authorList>
    </citation>
    <scope>NUCLEOTIDE SEQUENCE [LARGE SCALE GENOMIC DNA]</scope>
    <source>
        <strain evidence="3 4">15182</strain>
    </source>
</reference>
<feature type="domain" description="Bacterial repeat" evidence="2">
    <location>
        <begin position="100"/>
        <end position="172"/>
    </location>
</feature>
<feature type="domain" description="Bacterial repeat" evidence="2">
    <location>
        <begin position="328"/>
        <end position="400"/>
    </location>
</feature>
<dbReference type="Pfam" id="PF03382">
    <property type="entry name" value="DUF285"/>
    <property type="match status" value="3"/>
</dbReference>
<dbReference type="RefSeq" id="WP_101073247.1">
    <property type="nucleotide sequence ID" value="NZ_PISP01000002.1"/>
</dbReference>
<comment type="caution">
    <text evidence="3">The sequence shown here is derived from an EMBL/GenBank/DDBJ whole genome shotgun (WGS) entry which is preliminary data.</text>
</comment>
<keyword evidence="1" id="KW-0732">Signal</keyword>
<evidence type="ECO:0000259" key="2">
    <source>
        <dbReference type="Pfam" id="PF18998"/>
    </source>
</evidence>
<dbReference type="AlphaFoldDB" id="A0A2N0VHP0"/>
<feature type="domain" description="Bacterial repeat" evidence="2">
    <location>
        <begin position="175"/>
        <end position="247"/>
    </location>
</feature>
<dbReference type="InterPro" id="IPR011889">
    <property type="entry name" value="Liste_lipo_26"/>
</dbReference>
<dbReference type="InterPro" id="IPR044060">
    <property type="entry name" value="Bacterial_rp_domain"/>
</dbReference>
<dbReference type="OrthoDB" id="9813840at2"/>
<proteinExistence type="predicted"/>
<name>A0A2N0VHP0_9BACT</name>
<organism evidence="3 4">
    <name type="scientific">Rhodohalobacter barkolensis</name>
    <dbReference type="NCBI Taxonomy" id="2053187"/>
    <lineage>
        <taxon>Bacteria</taxon>
        <taxon>Pseudomonadati</taxon>
        <taxon>Balneolota</taxon>
        <taxon>Balneolia</taxon>
        <taxon>Balneolales</taxon>
        <taxon>Balneolaceae</taxon>
        <taxon>Rhodohalobacter</taxon>
    </lineage>
</organism>
<dbReference type="Proteomes" id="UP000233398">
    <property type="component" value="Unassembled WGS sequence"/>
</dbReference>
<accession>A0A2N0VHP0</accession>
<dbReference type="NCBIfam" id="TIGR02167">
    <property type="entry name" value="Liste_lipo_26"/>
    <property type="match status" value="5"/>
</dbReference>
<evidence type="ECO:0000313" key="4">
    <source>
        <dbReference type="Proteomes" id="UP000233398"/>
    </source>
</evidence>
<dbReference type="Pfam" id="PF18998">
    <property type="entry name" value="Flg_new_2"/>
    <property type="match status" value="5"/>
</dbReference>
<dbReference type="EMBL" id="PISP01000002">
    <property type="protein sequence ID" value="PKD43707.1"/>
    <property type="molecule type" value="Genomic_DNA"/>
</dbReference>
<sequence>MNRIISFSIIVLLLIATLSCSTESTPIYSLSVTANPSEAGSVTPSSGEYEQGERVEITATPNDGWMFDSWQGDHTGSSNPASVTMSSDKQISARFVERTYPLTINTEGEGTVQENIISQKTTDYEEGTVVELTAEPADGWRFVRWEGDLEGSENPATIEVDSEKTVTAVFERRDYPLTINVDGEGTVAEEVIQAKTTDYPYETNVQLTANPSEGWVFSHWEGDVTGSENPSTIEVTNEKTVTAVFEREMFAISYTLNGEGQVTETLSTGTKAEDGSYEFESTVVISAVPAEGWQFIGWAGDLQGTDNPQTVTIDSDKSVTANFDRKDYPLTINIQGEGTVAEEVIQAKTTDYPYETNVQLTANPADGWVFSRWEGDVTGSANPSTVEVTNEKTVAAVFEKTFYLHPNGVTIMCPNTSPGDKGLVNGIEYESVDRVLLSQRRDDGSDLSKVCVSLITNMSYTFSGTPFNQDISNWDVSSVTEMIYMFHGTPFNQDISNWDVSSVTNMLSMFEGTPFNQDISTWDVSSVTNMSLMFTRSQFNQSIGNWDVSSVTDMSSMFEDTPFNQDISTWDVNSVTTMRRMFFSTPFNKSINNWDVSSVTDMSFLFMGSFFNQPIGNWDVSSVIDMSSMFEGTDFNQPIGNWNVSAVSYMGRMFSGTPFNQSITSWNVSSVTNMQEMFYRATNFNQDISNWDVSSVTNMSFMFNRSQFNQPIGNWNVSSVNNMQAMFALSPFNQPIGSWDVSSVTNMSGMFLSTPFNQSIGNWDVGAVNTMEEMFYASEFNQPIGNWNVSSVNNMNKMFRGIPNSYTNPFNQDIGNWNVSSVVYMEEMFYSSEFNQQINTWCVEQITSEPSLFSASSPLIEDNKPVWGTCPSN</sequence>
<feature type="chain" id="PRO_5014800077" description="Bacterial repeat domain-containing protein" evidence="1">
    <location>
        <begin position="22"/>
        <end position="873"/>
    </location>
</feature>
<feature type="signal peptide" evidence="1">
    <location>
        <begin position="1"/>
        <end position="21"/>
    </location>
</feature>
<evidence type="ECO:0000256" key="1">
    <source>
        <dbReference type="SAM" id="SignalP"/>
    </source>
</evidence>
<feature type="domain" description="Bacterial repeat" evidence="2">
    <location>
        <begin position="269"/>
        <end position="326"/>
    </location>
</feature>
<dbReference type="InterPro" id="IPR005046">
    <property type="entry name" value="DUF285"/>
</dbReference>
<feature type="domain" description="Bacterial repeat" evidence="2">
    <location>
        <begin position="31"/>
        <end position="96"/>
    </location>
</feature>
<keyword evidence="4" id="KW-1185">Reference proteome</keyword>
<protein>
    <recommendedName>
        <fullName evidence="2">Bacterial repeat domain-containing protein</fullName>
    </recommendedName>
</protein>
<evidence type="ECO:0000313" key="3">
    <source>
        <dbReference type="EMBL" id="PKD43707.1"/>
    </source>
</evidence>
<gene>
    <name evidence="3" type="ORF">CWD77_09105</name>
</gene>